<evidence type="ECO:0000259" key="3">
    <source>
        <dbReference type="PROSITE" id="PS51756"/>
    </source>
</evidence>
<dbReference type="PATRIC" id="fig|284581.3.peg.2"/>
<dbReference type="InterPro" id="IPR051768">
    <property type="entry name" value="Bact_secretion_toxin"/>
</dbReference>
<gene>
    <name evidence="4" type="ORF">AMD01_18635</name>
</gene>
<dbReference type="OrthoDB" id="6636741at2"/>
<dbReference type="PANTHER" id="PTHR34976">
    <property type="entry name" value="RIBONUCLEASE YQCG-RELATED"/>
    <property type="match status" value="1"/>
</dbReference>
<comment type="caution">
    <text evidence="4">The sequence shown here is derived from an EMBL/GenBank/DDBJ whole genome shotgun (WGS) entry which is preliminary data.</text>
</comment>
<dbReference type="RefSeq" id="WP_053402957.1">
    <property type="nucleotide sequence ID" value="NZ_LILC01000027.1"/>
</dbReference>
<sequence length="646" mass="71833">MQNAIYEASTLSAAAKERVAAYTSLKDQIKRLKTSFQGITSLENDFKGKGANNIKAFYKAHIEIADQWLNLIETHIAFFKTVHTKMAEAHLAGETFVAVPFLEQNLDASTKQAKKMVADQKDALQGIFHQIDDILSLSVFSSEQYDKHIDDSDTKRLHTIEAVDELDQDLVGDYDKMKQFYDVVNKNIQALINATKQNGSASPMFFNSKSYHASEAYQLTKGADAEAVAYVKEKKAERKAHADRVKAKKEAALEKRRLAEEAKRREELGFLAPFADAWDDVSGGVQHAAHATKDTWDAGVDKVKKGTEYVVETAEKSWDGFSDGAGDAIGDTWHDAVQLVTHPIETGKNIAKGAKAVWDDPTGVAKSIGQSIAKSWNEQIVHGDAESRAHALSYIATSVAIGVLGTKGVDKVSKVSKLEKLSKLSKATKSHTEAIANRTQTKLDALLRNPNSLEDRLIGEGYWTASRQGDDLPSNRNETPPANNRRSVEPPKTRTVVEKVSKAQLESMKNKKGAQYKVDGNRKIERVESTKGTGKVDLTKTTNPEDFLDEVMKRQGLDELPGRFKEKWVDGDYKYEIRAHEAETQYGKSGSIYRVGRQKPGNGTEYMDSNGKWHHESTLKETHKDGRPNPLFNEEAAKDTHIQLNR</sequence>
<dbReference type="InterPro" id="IPR006829">
    <property type="entry name" value="LXG_dom"/>
</dbReference>
<feature type="domain" description="LXG" evidence="3">
    <location>
        <begin position="2"/>
        <end position="237"/>
    </location>
</feature>
<proteinExistence type="inferred from homology"/>
<evidence type="ECO:0000256" key="2">
    <source>
        <dbReference type="SAM" id="MobiDB-lite"/>
    </source>
</evidence>
<dbReference type="Proteomes" id="UP000037558">
    <property type="component" value="Unassembled WGS sequence"/>
</dbReference>
<dbReference type="STRING" id="284581.AMD01_18635"/>
<keyword evidence="5" id="KW-1185">Reference proteome</keyword>
<dbReference type="PANTHER" id="PTHR34976:SF2">
    <property type="entry name" value="TYPE VII SECRETION SYSTEM PROTEIN ESSD"/>
    <property type="match status" value="1"/>
</dbReference>
<accession>A0A0M0KSV4</accession>
<dbReference type="Gene3D" id="1.10.287.700">
    <property type="entry name" value="Helix hairpin bin"/>
    <property type="match status" value="1"/>
</dbReference>
<reference evidence="5" key="1">
    <citation type="submission" date="2015-08" db="EMBL/GenBank/DDBJ databases">
        <title>Fjat-14210 dsm16467.</title>
        <authorList>
            <person name="Liu B."/>
            <person name="Wang J."/>
            <person name="Zhu Y."/>
            <person name="Liu G."/>
            <person name="Chen Q."/>
            <person name="Chen Z."/>
            <person name="Lan J."/>
            <person name="Che J."/>
            <person name="Ge C."/>
            <person name="Shi H."/>
            <person name="Pan Z."/>
            <person name="Liu X."/>
        </authorList>
    </citation>
    <scope>NUCLEOTIDE SEQUENCE [LARGE SCALE GENOMIC DNA]</scope>
    <source>
        <strain evidence="5">DSM 16467</strain>
    </source>
</reference>
<feature type="compositionally biased region" description="Basic and acidic residues" evidence="2">
    <location>
        <begin position="611"/>
        <end position="627"/>
    </location>
</feature>
<organism evidence="4 5">
    <name type="scientific">Priestia koreensis</name>
    <dbReference type="NCBI Taxonomy" id="284581"/>
    <lineage>
        <taxon>Bacteria</taxon>
        <taxon>Bacillati</taxon>
        <taxon>Bacillota</taxon>
        <taxon>Bacilli</taxon>
        <taxon>Bacillales</taxon>
        <taxon>Bacillaceae</taxon>
        <taxon>Priestia</taxon>
    </lineage>
</organism>
<comment type="similarity">
    <text evidence="1">In the N-terminal section; belongs to the LXG family.</text>
</comment>
<evidence type="ECO:0000313" key="4">
    <source>
        <dbReference type="EMBL" id="KOO41901.1"/>
    </source>
</evidence>
<dbReference type="EMBL" id="LILC01000027">
    <property type="protein sequence ID" value="KOO41901.1"/>
    <property type="molecule type" value="Genomic_DNA"/>
</dbReference>
<evidence type="ECO:0000313" key="5">
    <source>
        <dbReference type="Proteomes" id="UP000037558"/>
    </source>
</evidence>
<feature type="compositionally biased region" description="Basic and acidic residues" evidence="2">
    <location>
        <begin position="635"/>
        <end position="646"/>
    </location>
</feature>
<dbReference type="PROSITE" id="PS51756">
    <property type="entry name" value="LXG"/>
    <property type="match status" value="1"/>
</dbReference>
<dbReference type="Pfam" id="PF04740">
    <property type="entry name" value="LXG"/>
    <property type="match status" value="1"/>
</dbReference>
<evidence type="ECO:0000256" key="1">
    <source>
        <dbReference type="ARBA" id="ARBA00034117"/>
    </source>
</evidence>
<dbReference type="AlphaFoldDB" id="A0A0M0KSV4"/>
<feature type="region of interest" description="Disordered" evidence="2">
    <location>
        <begin position="586"/>
        <end position="646"/>
    </location>
</feature>
<protein>
    <recommendedName>
        <fullName evidence="3">LXG domain-containing protein</fullName>
    </recommendedName>
</protein>
<feature type="region of interest" description="Disordered" evidence="2">
    <location>
        <begin position="464"/>
        <end position="494"/>
    </location>
</feature>
<name>A0A0M0KSV4_9BACI</name>
<feature type="compositionally biased region" description="Polar residues" evidence="2">
    <location>
        <begin position="474"/>
        <end position="485"/>
    </location>
</feature>